<dbReference type="OrthoDB" id="10374751at2759"/>
<dbReference type="AlphaFoldDB" id="A0A0J9S1P7"/>
<proteinExistence type="predicted"/>
<name>A0A0J9S1P7_PLAVI</name>
<keyword evidence="1" id="KW-0472">Membrane</keyword>
<keyword evidence="1" id="KW-1133">Transmembrane helix</keyword>
<accession>A0A0J9S1P7</accession>
<protein>
    <recommendedName>
        <fullName evidence="4">Variable surface protein Vir35</fullName>
    </recommendedName>
</protein>
<evidence type="ECO:0000313" key="3">
    <source>
        <dbReference type="Proteomes" id="UP000053562"/>
    </source>
</evidence>
<organism evidence="2 3">
    <name type="scientific">Plasmodium vivax India VII</name>
    <dbReference type="NCBI Taxonomy" id="1077284"/>
    <lineage>
        <taxon>Eukaryota</taxon>
        <taxon>Sar</taxon>
        <taxon>Alveolata</taxon>
        <taxon>Apicomplexa</taxon>
        <taxon>Aconoidasida</taxon>
        <taxon>Haemosporida</taxon>
        <taxon>Plasmodiidae</taxon>
        <taxon>Plasmodium</taxon>
        <taxon>Plasmodium (Plasmodium)</taxon>
    </lineage>
</organism>
<sequence>MSIIKNIHIRENFRFLFFLNIFAMIILIWIYNPHNDVYTDGRTIENKIGSSLNICLKRYLTEYEVQKELDRTVLYKNTEYDNDNKRTNIYNDYISTYSNMKNRDSRKLKLYKTGYKHRYSKKKGLAKLDCYCEKKIFDIFGKVETLSENMQHNRKSLKRILYKRLGLPLLLLVLLPFNVIFFRIILNEIYNSDKYCFSDCSKHGQGGEHVNGYTLIMFSKSEMNALKIFNNFMLYTLFIIIIMVLIYIFIKVIKYEKLKSGKSKMNIKEYCHFCKDIFV</sequence>
<evidence type="ECO:0000256" key="1">
    <source>
        <dbReference type="SAM" id="Phobius"/>
    </source>
</evidence>
<dbReference type="InterPro" id="IPR022139">
    <property type="entry name" value="Fam-L/Fam-M-like_plasmodium"/>
</dbReference>
<dbReference type="Proteomes" id="UP000053562">
    <property type="component" value="Unassembled WGS sequence"/>
</dbReference>
<evidence type="ECO:0000313" key="2">
    <source>
        <dbReference type="EMBL" id="KMZ76684.1"/>
    </source>
</evidence>
<reference evidence="2 3" key="1">
    <citation type="submission" date="2011-08" db="EMBL/GenBank/DDBJ databases">
        <title>The Genome Sequence of Plasmodium vivax India VII.</title>
        <authorList>
            <consortium name="The Broad Institute Genome Sequencing Platform"/>
            <consortium name="The Broad Institute Genome Sequencing Center for Infectious Disease"/>
            <person name="Neafsey D."/>
            <person name="Carlton J."/>
            <person name="Barnwell J."/>
            <person name="Collins W."/>
            <person name="Escalante A."/>
            <person name="Mullikin J."/>
            <person name="Saul A."/>
            <person name="Guigo R."/>
            <person name="Camara F."/>
            <person name="Young S.K."/>
            <person name="Zeng Q."/>
            <person name="Gargeya S."/>
            <person name="Fitzgerald M."/>
            <person name="Haas B."/>
            <person name="Abouelleil A."/>
            <person name="Alvarado L."/>
            <person name="Arachchi H.M."/>
            <person name="Berlin A."/>
            <person name="Brown A."/>
            <person name="Chapman S.B."/>
            <person name="Chen Z."/>
            <person name="Dunbar C."/>
            <person name="Freedman E."/>
            <person name="Gearin G."/>
            <person name="Gellesch M."/>
            <person name="Goldberg J."/>
            <person name="Griggs A."/>
            <person name="Gujja S."/>
            <person name="Heiman D."/>
            <person name="Howarth C."/>
            <person name="Larson L."/>
            <person name="Lui A."/>
            <person name="MacDonald P.J.P."/>
            <person name="Montmayeur A."/>
            <person name="Murphy C."/>
            <person name="Neiman D."/>
            <person name="Pearson M."/>
            <person name="Priest M."/>
            <person name="Roberts A."/>
            <person name="Saif S."/>
            <person name="Shea T."/>
            <person name="Shenoy N."/>
            <person name="Sisk P."/>
            <person name="Stolte C."/>
            <person name="Sykes S."/>
            <person name="Wortman J."/>
            <person name="Nusbaum C."/>
            <person name="Birren B."/>
        </authorList>
    </citation>
    <scope>NUCLEOTIDE SEQUENCE [LARGE SCALE GENOMIC DNA]</scope>
    <source>
        <strain evidence="2 3">India VII</strain>
    </source>
</reference>
<feature type="transmembrane region" description="Helical" evidence="1">
    <location>
        <begin position="165"/>
        <end position="185"/>
    </location>
</feature>
<gene>
    <name evidence="2" type="ORF">PVIIG_05724</name>
</gene>
<dbReference type="EMBL" id="KQ234646">
    <property type="protein sequence ID" value="KMZ76684.1"/>
    <property type="molecule type" value="Genomic_DNA"/>
</dbReference>
<evidence type="ECO:0008006" key="4">
    <source>
        <dbReference type="Google" id="ProtNLM"/>
    </source>
</evidence>
<dbReference type="Pfam" id="PF12420">
    <property type="entry name" value="DUF3671"/>
    <property type="match status" value="1"/>
</dbReference>
<feature type="transmembrane region" description="Helical" evidence="1">
    <location>
        <begin position="12"/>
        <end position="32"/>
    </location>
</feature>
<feature type="transmembrane region" description="Helical" evidence="1">
    <location>
        <begin position="232"/>
        <end position="250"/>
    </location>
</feature>
<keyword evidence="1" id="KW-0812">Transmembrane</keyword>